<evidence type="ECO:0000256" key="5">
    <source>
        <dbReference type="ARBA" id="ARBA00022801"/>
    </source>
</evidence>
<keyword evidence="10" id="KW-1185">Reference proteome</keyword>
<protein>
    <recommendedName>
        <fullName evidence="7">Ribonuclease P protein component</fullName>
        <shortName evidence="7">RNase P protein</shortName>
        <shortName evidence="7">RNaseP protein</shortName>
        <ecNumber evidence="7">3.1.26.5</ecNumber>
    </recommendedName>
    <alternativeName>
        <fullName evidence="7">Protein C5</fullName>
    </alternativeName>
</protein>
<dbReference type="Gene3D" id="3.30.230.10">
    <property type="match status" value="1"/>
</dbReference>
<dbReference type="InterPro" id="IPR020568">
    <property type="entry name" value="Ribosomal_Su5_D2-typ_SF"/>
</dbReference>
<dbReference type="HAMAP" id="MF_00227">
    <property type="entry name" value="RNase_P"/>
    <property type="match status" value="1"/>
</dbReference>
<sequence length="269" mass="31767">MKNKIIPYNPKLKEFAKQLRKNSTLSEVLLWQKLKQRALGVQFHRQVPLLEFIVDFYCYELKLAIEIDGISHDYKYEKDLQRECELAKVGVQVVRFSDNEVKDDMFHVLHVLKDVISQIRKENDKLLSHSLKSPKFPQGDTAKSSFPKKEKLKSRALFKRLFDEGKNIREYPLKLMYIKTYFEEDVPIKAGFVTPKKKFKSAVSRNRIKRLMREAYRLNKPLVFNNMEGKFAFLFLYIGDQMPNFKDVNKGMKQILASFINKECNEKNA</sequence>
<accession>A0A964TBA5</accession>
<organism evidence="9 10">
    <name type="scientific">Flagellimonas ochracea</name>
    <dbReference type="NCBI Taxonomy" id="2696472"/>
    <lineage>
        <taxon>Bacteria</taxon>
        <taxon>Pseudomonadati</taxon>
        <taxon>Bacteroidota</taxon>
        <taxon>Flavobacteriia</taxon>
        <taxon>Flavobacteriales</taxon>
        <taxon>Flavobacteriaceae</taxon>
        <taxon>Flagellimonas</taxon>
    </lineage>
</organism>
<evidence type="ECO:0000256" key="6">
    <source>
        <dbReference type="ARBA" id="ARBA00022884"/>
    </source>
</evidence>
<dbReference type="InterPro" id="IPR007569">
    <property type="entry name" value="DUF559"/>
</dbReference>
<dbReference type="SUPFAM" id="SSF52980">
    <property type="entry name" value="Restriction endonuclease-like"/>
    <property type="match status" value="1"/>
</dbReference>
<dbReference type="InterPro" id="IPR011335">
    <property type="entry name" value="Restrct_endonuc-II-like"/>
</dbReference>
<evidence type="ECO:0000313" key="9">
    <source>
        <dbReference type="EMBL" id="NAY91700.1"/>
    </source>
</evidence>
<dbReference type="InterPro" id="IPR047216">
    <property type="entry name" value="Endonuclease_DUF559_bact"/>
</dbReference>
<evidence type="ECO:0000256" key="2">
    <source>
        <dbReference type="ARBA" id="ARBA00022694"/>
    </source>
</evidence>
<dbReference type="PANTHER" id="PTHR38590:SF1">
    <property type="entry name" value="BLL0828 PROTEIN"/>
    <property type="match status" value="1"/>
</dbReference>
<evidence type="ECO:0000256" key="7">
    <source>
        <dbReference type="HAMAP-Rule" id="MF_00227"/>
    </source>
</evidence>
<evidence type="ECO:0000256" key="1">
    <source>
        <dbReference type="ARBA" id="ARBA00002663"/>
    </source>
</evidence>
<dbReference type="InterPro" id="IPR000100">
    <property type="entry name" value="RNase_P"/>
</dbReference>
<dbReference type="Proteomes" id="UP000667650">
    <property type="component" value="Unassembled WGS sequence"/>
</dbReference>
<reference evidence="9" key="1">
    <citation type="submission" date="2020-01" db="EMBL/GenBank/DDBJ databases">
        <title>Muricauda ochracea sp. nov., isolated from a tidal flat of Garorim bay in Korea.</title>
        <authorList>
            <person name="Kim D."/>
            <person name="Yoo Y."/>
            <person name="Kim J.-J."/>
        </authorList>
    </citation>
    <scope>NUCLEOTIDE SEQUENCE</scope>
    <source>
        <strain evidence="9">JGD-17</strain>
    </source>
</reference>
<dbReference type="Pfam" id="PF04480">
    <property type="entry name" value="DUF559"/>
    <property type="match status" value="1"/>
</dbReference>
<dbReference type="EC" id="3.1.26.5" evidence="7"/>
<dbReference type="GO" id="GO:0001682">
    <property type="term" value="P:tRNA 5'-leader removal"/>
    <property type="evidence" value="ECO:0007669"/>
    <property type="project" value="UniProtKB-UniRule"/>
</dbReference>
<comment type="similarity">
    <text evidence="7">Belongs to the RnpA family.</text>
</comment>
<dbReference type="AlphaFoldDB" id="A0A964TBA5"/>
<dbReference type="EMBL" id="JAAABI010000002">
    <property type="protein sequence ID" value="NAY91700.1"/>
    <property type="molecule type" value="Genomic_DNA"/>
</dbReference>
<dbReference type="GO" id="GO:0004526">
    <property type="term" value="F:ribonuclease P activity"/>
    <property type="evidence" value="ECO:0007669"/>
    <property type="project" value="UniProtKB-UniRule"/>
</dbReference>
<dbReference type="GO" id="GO:0000049">
    <property type="term" value="F:tRNA binding"/>
    <property type="evidence" value="ECO:0007669"/>
    <property type="project" value="UniProtKB-UniRule"/>
</dbReference>
<dbReference type="Pfam" id="PF00825">
    <property type="entry name" value="Ribonuclease_P"/>
    <property type="match status" value="1"/>
</dbReference>
<proteinExistence type="inferred from homology"/>
<evidence type="ECO:0000256" key="3">
    <source>
        <dbReference type="ARBA" id="ARBA00022722"/>
    </source>
</evidence>
<comment type="subunit">
    <text evidence="7">Consists of a catalytic RNA component (M1 or rnpB) and a protein subunit.</text>
</comment>
<keyword evidence="5 7" id="KW-0378">Hydrolase</keyword>
<keyword evidence="6 7" id="KW-0694">RNA-binding</keyword>
<dbReference type="SUPFAM" id="SSF54211">
    <property type="entry name" value="Ribosomal protein S5 domain 2-like"/>
    <property type="match status" value="1"/>
</dbReference>
<comment type="catalytic activity">
    <reaction evidence="7">
        <text>Endonucleolytic cleavage of RNA, removing 5'-extranucleotides from tRNA precursor.</text>
        <dbReference type="EC" id="3.1.26.5"/>
    </reaction>
</comment>
<keyword evidence="4 7" id="KW-0255">Endonuclease</keyword>
<feature type="domain" description="DUF559" evidence="8">
    <location>
        <begin position="11"/>
        <end position="112"/>
    </location>
</feature>
<evidence type="ECO:0000313" key="10">
    <source>
        <dbReference type="Proteomes" id="UP000667650"/>
    </source>
</evidence>
<keyword evidence="3 7" id="KW-0540">Nuclease</keyword>
<dbReference type="Gene3D" id="3.40.960.10">
    <property type="entry name" value="VSR Endonuclease"/>
    <property type="match status" value="1"/>
</dbReference>
<comment type="function">
    <text evidence="1 7">RNaseP catalyzes the removal of the 5'-leader sequence from pre-tRNA to produce the mature 5'-terminus. It can also cleave other RNA substrates such as 4.5S RNA. The protein component plays an auxiliary but essential role in vivo by binding to the 5'-leader sequence and broadening the substrate specificity of the ribozyme.</text>
</comment>
<name>A0A964TBA5_9FLAO</name>
<dbReference type="CDD" id="cd01038">
    <property type="entry name" value="Endonuclease_DUF559"/>
    <property type="match status" value="1"/>
</dbReference>
<dbReference type="PANTHER" id="PTHR38590">
    <property type="entry name" value="BLL0828 PROTEIN"/>
    <property type="match status" value="1"/>
</dbReference>
<evidence type="ECO:0000259" key="8">
    <source>
        <dbReference type="Pfam" id="PF04480"/>
    </source>
</evidence>
<dbReference type="InterPro" id="IPR020539">
    <property type="entry name" value="RNase_P_CS"/>
</dbReference>
<dbReference type="RefSeq" id="WP_166523108.1">
    <property type="nucleotide sequence ID" value="NZ_JAAABI010000002.1"/>
</dbReference>
<dbReference type="PROSITE" id="PS00648">
    <property type="entry name" value="RIBONUCLEASE_P"/>
    <property type="match status" value="1"/>
</dbReference>
<gene>
    <name evidence="7" type="primary">rnpA</name>
    <name evidence="9" type="ORF">GTQ34_07210</name>
</gene>
<keyword evidence="2 7" id="KW-0819">tRNA processing</keyword>
<dbReference type="InterPro" id="IPR014721">
    <property type="entry name" value="Ribsml_uS5_D2-typ_fold_subgr"/>
</dbReference>
<evidence type="ECO:0000256" key="4">
    <source>
        <dbReference type="ARBA" id="ARBA00022759"/>
    </source>
</evidence>
<comment type="caution">
    <text evidence="9">The sequence shown here is derived from an EMBL/GenBank/DDBJ whole genome shotgun (WGS) entry which is preliminary data.</text>
</comment>